<sequence length="206" mass="21997">MTIAVQRTLQAEDRAERILCSTDRARRMMHSGEHDTARFSDLDPDAAIPAAVEHTAATLPPDHALEAGHAPGSGSELVSDGVAGGVRPSPLEARIGLITVRTVMLAAGWPADVTAGAVEYVCERLGQSKDTSAAFEHLRRDMVPLGGFDLTHRGWVALCRVLLGEPGRPGLLERAIIGQRPVDLLADARLLRDLQGMAPRVGVRHG</sequence>
<comment type="caution">
    <text evidence="1">The sequence shown here is derived from an EMBL/GenBank/DDBJ whole genome shotgun (WGS) entry which is preliminary data.</text>
</comment>
<dbReference type="RefSeq" id="WP_192865532.1">
    <property type="nucleotide sequence ID" value="NZ_JADAQT010000113.1"/>
</dbReference>
<keyword evidence="2" id="KW-1185">Reference proteome</keyword>
<protein>
    <submittedName>
        <fullName evidence="1">Uncharacterized protein</fullName>
    </submittedName>
</protein>
<dbReference type="EMBL" id="JADAQT010000113">
    <property type="protein sequence ID" value="MBE1878986.1"/>
    <property type="molecule type" value="Genomic_DNA"/>
</dbReference>
<name>A0ABR9N5N8_9MICO</name>
<accession>A0ABR9N5N8</accession>
<proteinExistence type="predicted"/>
<gene>
    <name evidence="1" type="ORF">IHE71_25165</name>
</gene>
<dbReference type="Proteomes" id="UP000625527">
    <property type="component" value="Unassembled WGS sequence"/>
</dbReference>
<reference evidence="1 2" key="1">
    <citation type="submission" date="2020-10" db="EMBL/GenBank/DDBJ databases">
        <title>Myceligenerans pegani sp. nov., an endophytic actinomycete isolated from Peganum harmala L. in Xinjiang, China.</title>
        <authorList>
            <person name="Xin L."/>
        </authorList>
    </citation>
    <scope>NUCLEOTIDE SEQUENCE [LARGE SCALE GENOMIC DNA]</scope>
    <source>
        <strain evidence="1 2">TRM65318</strain>
    </source>
</reference>
<organism evidence="1 2">
    <name type="scientific">Myceligenerans pegani</name>
    <dbReference type="NCBI Taxonomy" id="2776917"/>
    <lineage>
        <taxon>Bacteria</taxon>
        <taxon>Bacillati</taxon>
        <taxon>Actinomycetota</taxon>
        <taxon>Actinomycetes</taxon>
        <taxon>Micrococcales</taxon>
        <taxon>Promicromonosporaceae</taxon>
        <taxon>Myceligenerans</taxon>
    </lineage>
</organism>
<evidence type="ECO:0000313" key="2">
    <source>
        <dbReference type="Proteomes" id="UP000625527"/>
    </source>
</evidence>
<evidence type="ECO:0000313" key="1">
    <source>
        <dbReference type="EMBL" id="MBE1878986.1"/>
    </source>
</evidence>